<feature type="domain" description="Histidine kinase" evidence="15">
    <location>
        <begin position="242"/>
        <end position="447"/>
    </location>
</feature>
<accession>I8AJ97</accession>
<dbReference type="Gene3D" id="3.30.565.10">
    <property type="entry name" value="Histidine kinase-like ATPase, C-terminal domain"/>
    <property type="match status" value="1"/>
</dbReference>
<evidence type="ECO:0000256" key="6">
    <source>
        <dbReference type="ARBA" id="ARBA00022679"/>
    </source>
</evidence>
<dbReference type="Pfam" id="PF02518">
    <property type="entry name" value="HATPase_c"/>
    <property type="match status" value="1"/>
</dbReference>
<dbReference type="AlphaFoldDB" id="I8AJ97"/>
<dbReference type="STRING" id="1196324.A374_08504"/>
<dbReference type="SMART" id="SM00304">
    <property type="entry name" value="HAMP"/>
    <property type="match status" value="1"/>
</dbReference>
<dbReference type="InterPro" id="IPR036097">
    <property type="entry name" value="HisK_dim/P_sf"/>
</dbReference>
<dbReference type="SUPFAM" id="SSF55874">
    <property type="entry name" value="ATPase domain of HSP90 chaperone/DNA topoisomerase II/histidine kinase"/>
    <property type="match status" value="1"/>
</dbReference>
<feature type="transmembrane region" description="Helical" evidence="14">
    <location>
        <begin position="162"/>
        <end position="184"/>
    </location>
</feature>
<keyword evidence="11 14" id="KW-1133">Transmembrane helix</keyword>
<comment type="subcellular location">
    <subcellularLocation>
        <location evidence="2">Cell membrane</location>
        <topology evidence="2">Multi-pass membrane protein</topology>
    </subcellularLocation>
</comment>
<dbReference type="Gene3D" id="6.10.340.10">
    <property type="match status" value="1"/>
</dbReference>
<feature type="transmembrane region" description="Helical" evidence="14">
    <location>
        <begin position="12"/>
        <end position="33"/>
    </location>
</feature>
<keyword evidence="12" id="KW-0902">Two-component regulatory system</keyword>
<comment type="caution">
    <text evidence="17">The sequence shown here is derived from an EMBL/GenBank/DDBJ whole genome shotgun (WGS) entry which is preliminary data.</text>
</comment>
<keyword evidence="4" id="KW-1003">Cell membrane</keyword>
<keyword evidence="10" id="KW-0067">ATP-binding</keyword>
<gene>
    <name evidence="17" type="ORF">A374_08504</name>
</gene>
<dbReference type="SMART" id="SM00387">
    <property type="entry name" value="HATPase_c"/>
    <property type="match status" value="1"/>
</dbReference>
<keyword evidence="5" id="KW-0597">Phosphoprotein</keyword>
<evidence type="ECO:0000256" key="8">
    <source>
        <dbReference type="ARBA" id="ARBA00022741"/>
    </source>
</evidence>
<dbReference type="SUPFAM" id="SSF47384">
    <property type="entry name" value="Homodimeric domain of signal transducing histidine kinase"/>
    <property type="match status" value="1"/>
</dbReference>
<evidence type="ECO:0000256" key="2">
    <source>
        <dbReference type="ARBA" id="ARBA00004651"/>
    </source>
</evidence>
<dbReference type="GO" id="GO:0005524">
    <property type="term" value="F:ATP binding"/>
    <property type="evidence" value="ECO:0007669"/>
    <property type="project" value="UniProtKB-KW"/>
</dbReference>
<reference evidence="17 18" key="1">
    <citation type="journal article" date="2012" name="J. Bacteriol.">
        <title>Genome of Bacillus macauensis ZFHKF-1, a Long-Chain-Forming Bacterium.</title>
        <authorList>
            <person name="Cai L."/>
            <person name="Zhang T."/>
        </authorList>
    </citation>
    <scope>NUCLEOTIDE SEQUENCE [LARGE SCALE GENOMIC DNA]</scope>
    <source>
        <strain evidence="17 18">ZFHKF-1</strain>
    </source>
</reference>
<dbReference type="EMBL" id="AKKV01000024">
    <property type="protein sequence ID" value="EIT85862.1"/>
    <property type="molecule type" value="Genomic_DNA"/>
</dbReference>
<keyword evidence="7 14" id="KW-0812">Transmembrane</keyword>
<dbReference type="InterPro" id="IPR003594">
    <property type="entry name" value="HATPase_dom"/>
</dbReference>
<dbReference type="InterPro" id="IPR004358">
    <property type="entry name" value="Sig_transdc_His_kin-like_C"/>
</dbReference>
<dbReference type="PANTHER" id="PTHR45528">
    <property type="entry name" value="SENSOR HISTIDINE KINASE CPXA"/>
    <property type="match status" value="1"/>
</dbReference>
<name>I8AJ97_9BACL</name>
<keyword evidence="6" id="KW-0808">Transferase</keyword>
<dbReference type="PRINTS" id="PR00344">
    <property type="entry name" value="BCTRLSENSOR"/>
</dbReference>
<dbReference type="InterPro" id="IPR005467">
    <property type="entry name" value="His_kinase_dom"/>
</dbReference>
<dbReference type="RefSeq" id="WP_007201794.1">
    <property type="nucleotide sequence ID" value="NZ_AKKV01000024.1"/>
</dbReference>
<evidence type="ECO:0000256" key="10">
    <source>
        <dbReference type="ARBA" id="ARBA00022840"/>
    </source>
</evidence>
<comment type="catalytic activity">
    <reaction evidence="1">
        <text>ATP + protein L-histidine = ADP + protein N-phospho-L-histidine.</text>
        <dbReference type="EC" id="2.7.13.3"/>
    </reaction>
</comment>
<dbReference type="InterPro" id="IPR003660">
    <property type="entry name" value="HAMP_dom"/>
</dbReference>
<evidence type="ECO:0000256" key="3">
    <source>
        <dbReference type="ARBA" id="ARBA00012438"/>
    </source>
</evidence>
<dbReference type="Proteomes" id="UP000004080">
    <property type="component" value="Unassembled WGS sequence"/>
</dbReference>
<feature type="domain" description="HAMP" evidence="16">
    <location>
        <begin position="182"/>
        <end position="234"/>
    </location>
</feature>
<evidence type="ECO:0000256" key="9">
    <source>
        <dbReference type="ARBA" id="ARBA00022777"/>
    </source>
</evidence>
<keyword evidence="13 14" id="KW-0472">Membrane</keyword>
<evidence type="ECO:0000313" key="18">
    <source>
        <dbReference type="Proteomes" id="UP000004080"/>
    </source>
</evidence>
<dbReference type="SUPFAM" id="SSF158472">
    <property type="entry name" value="HAMP domain-like"/>
    <property type="match status" value="1"/>
</dbReference>
<evidence type="ECO:0000256" key="14">
    <source>
        <dbReference type="SAM" id="Phobius"/>
    </source>
</evidence>
<evidence type="ECO:0000259" key="16">
    <source>
        <dbReference type="PROSITE" id="PS50885"/>
    </source>
</evidence>
<dbReference type="GO" id="GO:0000155">
    <property type="term" value="F:phosphorelay sensor kinase activity"/>
    <property type="evidence" value="ECO:0007669"/>
    <property type="project" value="InterPro"/>
</dbReference>
<protein>
    <recommendedName>
        <fullName evidence="3">histidine kinase</fullName>
        <ecNumber evidence="3">2.7.13.3</ecNumber>
    </recommendedName>
</protein>
<keyword evidence="8" id="KW-0547">Nucleotide-binding</keyword>
<dbReference type="PANTHER" id="PTHR45528:SF1">
    <property type="entry name" value="SENSOR HISTIDINE KINASE CPXA"/>
    <property type="match status" value="1"/>
</dbReference>
<dbReference type="Gene3D" id="1.10.287.130">
    <property type="match status" value="1"/>
</dbReference>
<dbReference type="PATRIC" id="fig|1196324.3.peg.1745"/>
<evidence type="ECO:0000256" key="4">
    <source>
        <dbReference type="ARBA" id="ARBA00022475"/>
    </source>
</evidence>
<dbReference type="GO" id="GO:0005886">
    <property type="term" value="C:plasma membrane"/>
    <property type="evidence" value="ECO:0007669"/>
    <property type="project" value="UniProtKB-SubCell"/>
</dbReference>
<dbReference type="CDD" id="cd00082">
    <property type="entry name" value="HisKA"/>
    <property type="match status" value="1"/>
</dbReference>
<evidence type="ECO:0000256" key="1">
    <source>
        <dbReference type="ARBA" id="ARBA00000085"/>
    </source>
</evidence>
<dbReference type="eggNOG" id="COG2205">
    <property type="taxonomic scope" value="Bacteria"/>
</dbReference>
<dbReference type="PROSITE" id="PS50109">
    <property type="entry name" value="HIS_KIN"/>
    <property type="match status" value="1"/>
</dbReference>
<evidence type="ECO:0000256" key="7">
    <source>
        <dbReference type="ARBA" id="ARBA00022692"/>
    </source>
</evidence>
<dbReference type="Pfam" id="PF00672">
    <property type="entry name" value="HAMP"/>
    <property type="match status" value="1"/>
</dbReference>
<organism evidence="17 18">
    <name type="scientific">Fictibacillus macauensis ZFHKF-1</name>
    <dbReference type="NCBI Taxonomy" id="1196324"/>
    <lineage>
        <taxon>Bacteria</taxon>
        <taxon>Bacillati</taxon>
        <taxon>Bacillota</taxon>
        <taxon>Bacilli</taxon>
        <taxon>Bacillales</taxon>
        <taxon>Fictibacillaceae</taxon>
        <taxon>Fictibacillus</taxon>
    </lineage>
</organism>
<dbReference type="Pfam" id="PF00512">
    <property type="entry name" value="HisKA"/>
    <property type="match status" value="1"/>
</dbReference>
<dbReference type="InterPro" id="IPR003661">
    <property type="entry name" value="HisK_dim/P_dom"/>
</dbReference>
<evidence type="ECO:0000256" key="13">
    <source>
        <dbReference type="ARBA" id="ARBA00023136"/>
    </source>
</evidence>
<sequence>MIRLNLTQRIWMSFAVLILIIGFVLAIIFPLSIKKTLTDETYNIIEEEQTKLIDPTSKKIPSTPPQSKDFIDRQNAERSVGHVILQKDFLQGDYVPAKVLSEMTNHAHKQRAPQHNYELQYKGQTLFYVTRIINVKGSDAYFISYMWDTYRDRMVDRLWTRLLWLLFFTGVIAVLPALWMARYLRAPLRLLGKKFEQIAKRNWKEPFKWEGDDEFQRLSGQFESMRRNLIRYDEAQKTFIQHASHELKTPVMTIKSYAQSVKDGIMPKNNVEDMMDVILKEADRMENRVKNMLYYTKLDTLHQQTLQWELLYFGVLSEEVISRFRFQRDDVGFGIHGDEVLFWGDREQISIAFENLIQNALRYAKSQIVLSAREEGNNTILGVWNDGEQLSEGDLENLFIPFRKGNKGQFGLGLAIVKRIAELHGGAPRVTNTEDGILFEIILPKDQMILEKKTTKR</sequence>
<dbReference type="OrthoDB" id="9780718at2"/>
<dbReference type="SMART" id="SM00388">
    <property type="entry name" value="HisKA"/>
    <property type="match status" value="1"/>
</dbReference>
<evidence type="ECO:0000256" key="12">
    <source>
        <dbReference type="ARBA" id="ARBA00023012"/>
    </source>
</evidence>
<proteinExistence type="predicted"/>
<keyword evidence="9 17" id="KW-0418">Kinase</keyword>
<evidence type="ECO:0000256" key="5">
    <source>
        <dbReference type="ARBA" id="ARBA00022553"/>
    </source>
</evidence>
<evidence type="ECO:0000313" key="17">
    <source>
        <dbReference type="EMBL" id="EIT85862.1"/>
    </source>
</evidence>
<keyword evidence="18" id="KW-1185">Reference proteome</keyword>
<dbReference type="EC" id="2.7.13.3" evidence="3"/>
<dbReference type="InterPro" id="IPR050398">
    <property type="entry name" value="HssS/ArlS-like"/>
</dbReference>
<dbReference type="InterPro" id="IPR036890">
    <property type="entry name" value="HATPase_C_sf"/>
</dbReference>
<evidence type="ECO:0000256" key="11">
    <source>
        <dbReference type="ARBA" id="ARBA00022989"/>
    </source>
</evidence>
<dbReference type="PROSITE" id="PS50885">
    <property type="entry name" value="HAMP"/>
    <property type="match status" value="1"/>
</dbReference>
<evidence type="ECO:0000259" key="15">
    <source>
        <dbReference type="PROSITE" id="PS50109"/>
    </source>
</evidence>